<sequence length="622" mass="66891">MKTDILPKVAAPEIDPGTIKTAVTDVTAVAASNGAGCSATADVTADVTDVTEPPFPGVEDRPRYVVLEKPTEHGGKTYRPGVWYCGLEKAGKNDPTPVPVDTWICSPLYVEAVTHDANGSEYGRLLRFNPTRGGWRQWAMPMELLAGSGEEMRRELLRQGLLIDPKARQQLPIYLQAKPPRQYLECATGTGWHGDTFVLPDEAIGPRANTVVFQSLEHGSAEYATAGTLEEWRDNLAALAPGNPLLLVALSAAFAGPVLHRCNAESGGLHLLGDSSTGKTSVLAAAVSVWGAPTYRRSWRATANGLEGAAALFNDSLLALDEISEADPREVGAIVYALGNGTGKQRASRSGATRPVKRWRCSVLSTGERSIEAAMLEGGRRAKAGQSVRLLDIPASREYGAWDTLHGLTAAGLSDRLKTAGAKHYGTAGRAFLQRLAFDNRDLPSLVEELIGAEGFAADTGQHKRAAQRLAIIAIAGELATEYGITGWETGEAIAAAMDLFAVWRDHRGHGPSERRQVLQGVAEFIDRHGGARFSNIDGDREDVRDRAGWWRDTGGHRLYLFNSPAMREAVAGHDLKHALQHLLDAGALVDCGSQEKAKAHRTAEGTRKLYTVDPARLEVTV</sequence>
<comment type="caution">
    <text evidence="2">The sequence shown here is derived from an EMBL/GenBank/DDBJ whole genome shotgun (WGS) entry which is preliminary data.</text>
</comment>
<proteinExistence type="predicted"/>
<gene>
    <name evidence="2" type="ORF">HRUBRA_00883</name>
</gene>
<dbReference type="eggNOG" id="COG5519">
    <property type="taxonomic scope" value="Bacteria"/>
</dbReference>
<dbReference type="STRING" id="1265313.HRUBRA_00883"/>
<dbReference type="InterPro" id="IPR009270">
    <property type="entry name" value="DUF927"/>
</dbReference>
<protein>
    <submittedName>
        <fullName evidence="2">DNA primase, phage-associated</fullName>
    </submittedName>
</protein>
<name>A0A095X0Y5_9GAMM</name>
<dbReference type="RefSeq" id="WP_084592423.1">
    <property type="nucleotide sequence ID" value="NZ_KN234749.1"/>
</dbReference>
<keyword evidence="3" id="KW-1185">Reference proteome</keyword>
<evidence type="ECO:0000313" key="3">
    <source>
        <dbReference type="Proteomes" id="UP000029640"/>
    </source>
</evidence>
<feature type="domain" description="DUF927" evidence="1">
    <location>
        <begin position="78"/>
        <end position="357"/>
    </location>
</feature>
<dbReference type="EMBL" id="AUVB01000024">
    <property type="protein sequence ID" value="KGE04544.1"/>
    <property type="molecule type" value="Genomic_DNA"/>
</dbReference>
<evidence type="ECO:0000313" key="2">
    <source>
        <dbReference type="EMBL" id="KGE04544.1"/>
    </source>
</evidence>
<organism evidence="2 3">
    <name type="scientific">Pseudohaliea rubra DSM 19751</name>
    <dbReference type="NCBI Taxonomy" id="1265313"/>
    <lineage>
        <taxon>Bacteria</taxon>
        <taxon>Pseudomonadati</taxon>
        <taxon>Pseudomonadota</taxon>
        <taxon>Gammaproteobacteria</taxon>
        <taxon>Cellvibrionales</taxon>
        <taxon>Halieaceae</taxon>
        <taxon>Pseudohaliea</taxon>
    </lineage>
</organism>
<dbReference type="AlphaFoldDB" id="A0A095X0Y5"/>
<dbReference type="Pfam" id="PF06048">
    <property type="entry name" value="DUF927"/>
    <property type="match status" value="1"/>
</dbReference>
<dbReference type="PATRIC" id="fig|1265313.6.peg.876"/>
<accession>A0A095X0Y5</accession>
<dbReference type="Proteomes" id="UP000029640">
    <property type="component" value="Unassembled WGS sequence"/>
</dbReference>
<dbReference type="HOGENOM" id="CLU_005630_4_2_6"/>
<evidence type="ECO:0000259" key="1">
    <source>
        <dbReference type="Pfam" id="PF06048"/>
    </source>
</evidence>
<reference evidence="2 3" key="1">
    <citation type="journal article" date="2014" name="Genome Announc.">
        <title>Genome Sequence of Gammaproteobacterial Pseudohaliea rubra Type Strain DSM 19751, Isolated from Coastal Seawater of the Mediterranean Sea.</title>
        <authorList>
            <person name="Spring S."/>
            <person name="Fiebig A."/>
            <person name="Riedel T."/>
            <person name="Goker M."/>
            <person name="Klenk H.P."/>
        </authorList>
    </citation>
    <scope>NUCLEOTIDE SEQUENCE [LARGE SCALE GENOMIC DNA]</scope>
    <source>
        <strain evidence="2 3">DSM 19751</strain>
    </source>
</reference>